<name>A0A2T6FRV0_9BACL</name>
<dbReference type="SUPFAM" id="SSF56059">
    <property type="entry name" value="Glutathione synthetase ATP-binding domain-like"/>
    <property type="match status" value="1"/>
</dbReference>
<dbReference type="RefSeq" id="WP_108535219.1">
    <property type="nucleotide sequence ID" value="NZ_PYHP01000101.1"/>
</dbReference>
<dbReference type="InterPro" id="IPR053269">
    <property type="entry name" value="Asp-Met_ligase"/>
</dbReference>
<organism evidence="3 4">
    <name type="scientific">Paenibacillus elgii</name>
    <dbReference type="NCBI Taxonomy" id="189691"/>
    <lineage>
        <taxon>Bacteria</taxon>
        <taxon>Bacillati</taxon>
        <taxon>Bacillota</taxon>
        <taxon>Bacilli</taxon>
        <taxon>Bacillales</taxon>
        <taxon>Paenibacillaceae</taxon>
        <taxon>Paenibacillus</taxon>
    </lineage>
</organism>
<dbReference type="Proteomes" id="UP000244184">
    <property type="component" value="Unassembled WGS sequence"/>
</dbReference>
<protein>
    <recommendedName>
        <fullName evidence="2">ATP-grasp domain-containing protein</fullName>
    </recommendedName>
</protein>
<evidence type="ECO:0000259" key="2">
    <source>
        <dbReference type="PROSITE" id="PS50975"/>
    </source>
</evidence>
<dbReference type="PROSITE" id="PS50975">
    <property type="entry name" value="ATP_GRASP"/>
    <property type="match status" value="1"/>
</dbReference>
<comment type="caution">
    <text evidence="3">The sequence shown here is derived from an EMBL/GenBank/DDBJ whole genome shotgun (WGS) entry which is preliminary data.</text>
</comment>
<keyword evidence="1" id="KW-0547">Nucleotide-binding</keyword>
<dbReference type="PANTHER" id="PTHR37018:SF1">
    <property type="entry name" value="CULTURE SPECIFIC PROTEIN, PUTATIVE (AFU_ORTHOLOGUE AFUA_2G00130)-RELATED"/>
    <property type="match status" value="1"/>
</dbReference>
<dbReference type="GO" id="GO:0005524">
    <property type="term" value="F:ATP binding"/>
    <property type="evidence" value="ECO:0007669"/>
    <property type="project" value="UniProtKB-UniRule"/>
</dbReference>
<feature type="domain" description="ATP-grasp" evidence="2">
    <location>
        <begin position="143"/>
        <end position="344"/>
    </location>
</feature>
<evidence type="ECO:0000313" key="4">
    <source>
        <dbReference type="Proteomes" id="UP000244184"/>
    </source>
</evidence>
<dbReference type="AlphaFoldDB" id="A0A2T6FRV0"/>
<keyword evidence="1" id="KW-0067">ATP-binding</keyword>
<dbReference type="EMBL" id="PYHP01000101">
    <property type="protein sequence ID" value="PUA34635.1"/>
    <property type="molecule type" value="Genomic_DNA"/>
</dbReference>
<evidence type="ECO:0000256" key="1">
    <source>
        <dbReference type="PROSITE-ProRule" id="PRU00409"/>
    </source>
</evidence>
<proteinExistence type="predicted"/>
<dbReference type="PANTHER" id="PTHR37018">
    <property type="entry name" value="CULTURE SPECIFIC PROTEIN, PUTATIVE (AFU_ORTHOLOGUE AFUA_2G00130)-RELATED"/>
    <property type="match status" value="1"/>
</dbReference>
<reference evidence="3 4" key="1">
    <citation type="submission" date="2018-03" db="EMBL/GenBank/DDBJ databases">
        <title>Genome sequence of Paenibacillus elgii strain AC13 an antimicrobial compound producing bacteria.</title>
        <authorList>
            <person name="Kurokawa A.S."/>
            <person name="Araujo J.F."/>
            <person name="Costa R.A."/>
            <person name="Ortega D.B."/>
            <person name="Pires A.S."/>
            <person name="Pappas G.J.Jr."/>
            <person name="Franco O.L."/>
            <person name="Barreto C."/>
            <person name="Magalhaes B.S."/>
            <person name="Kruger R.H."/>
        </authorList>
    </citation>
    <scope>NUCLEOTIDE SEQUENCE [LARGE SCALE GENOMIC DNA]</scope>
    <source>
        <strain evidence="3 4">AC13</strain>
    </source>
</reference>
<accession>A0A2T6FRV0</accession>
<dbReference type="InterPro" id="IPR011761">
    <property type="entry name" value="ATP-grasp"/>
</dbReference>
<dbReference type="Gene3D" id="3.30.470.20">
    <property type="entry name" value="ATP-grasp fold, B domain"/>
    <property type="match status" value="1"/>
</dbReference>
<evidence type="ECO:0000313" key="3">
    <source>
        <dbReference type="EMBL" id="PUA34635.1"/>
    </source>
</evidence>
<dbReference type="InterPro" id="IPR003806">
    <property type="entry name" value="ATP-grasp_PylC-type"/>
</dbReference>
<gene>
    <name evidence="3" type="ORF">C8Z91_34790</name>
</gene>
<sequence length="413" mass="48020">MIVNPYPLLKQDNKNLYWCYNINQEQKWNNTKVFPSISDTYKNELVKQQEQQLILIADDDDIIIVNHAIDESFTHYLETNGLKIPKIVKTEKIESHCKSYNSILIPYITTEEIILEWSEYFPEILGQNNLNLVKDLNNKLFTKKLALAEGYPVTDGFIVDNVTDLEESYNLLKARGFEKVVLKIEFGSSGKGLKICNNDEEFKGLLKYIERRKTKFCILIEGWYKFEKSLNAQLLIRNEDINLLAVTEQIINDDGVYLGTNFTPSVENNVIDLYKMSIQKMGETIRRLGYRGIVGIDSIICNKNTVFPIIEINARFTQVTYLLPLVEKLLKGNSFIESRFYDLSSINDYDFNQVLNKIKNQLLNNHFLIYTFAKSKSKGQVIYRVFILFYANEHSKIEKMLSCMIKFSLDADM</sequence>
<dbReference type="Pfam" id="PF02655">
    <property type="entry name" value="ATP-grasp_3"/>
    <property type="match status" value="1"/>
</dbReference>
<dbReference type="GO" id="GO:0046872">
    <property type="term" value="F:metal ion binding"/>
    <property type="evidence" value="ECO:0007669"/>
    <property type="project" value="InterPro"/>
</dbReference>